<dbReference type="InterPro" id="IPR032635">
    <property type="entry name" value="Anti_2"/>
</dbReference>
<evidence type="ECO:0000259" key="3">
    <source>
        <dbReference type="Pfam" id="PF16998"/>
    </source>
</evidence>
<gene>
    <name evidence="4" type="ORF">ACFSCV_07280</name>
</gene>
<keyword evidence="2" id="KW-0472">Membrane</keyword>
<evidence type="ECO:0000256" key="2">
    <source>
        <dbReference type="SAM" id="Phobius"/>
    </source>
</evidence>
<evidence type="ECO:0000313" key="5">
    <source>
        <dbReference type="Proteomes" id="UP001597308"/>
    </source>
</evidence>
<dbReference type="Proteomes" id="UP001597308">
    <property type="component" value="Unassembled WGS sequence"/>
</dbReference>
<comment type="caution">
    <text evidence="4">The sequence shown here is derived from an EMBL/GenBank/DDBJ whole genome shotgun (WGS) entry which is preliminary data.</text>
</comment>
<feature type="domain" description="Surface antigen" evidence="3">
    <location>
        <begin position="123"/>
        <end position="204"/>
    </location>
</feature>
<accession>A0ABW4K6U9</accession>
<reference evidence="5" key="1">
    <citation type="journal article" date="2019" name="Int. J. Syst. Evol. Microbiol.">
        <title>The Global Catalogue of Microorganisms (GCM) 10K type strain sequencing project: providing services to taxonomists for standard genome sequencing and annotation.</title>
        <authorList>
            <consortium name="The Broad Institute Genomics Platform"/>
            <consortium name="The Broad Institute Genome Sequencing Center for Infectious Disease"/>
            <person name="Wu L."/>
            <person name="Ma J."/>
        </authorList>
    </citation>
    <scope>NUCLEOTIDE SEQUENCE [LARGE SCALE GENOMIC DNA]</scope>
    <source>
        <strain evidence="5">KCTC 23707</strain>
    </source>
</reference>
<organism evidence="4 5">
    <name type="scientific">Methylopila henanensis</name>
    <dbReference type="NCBI Taxonomy" id="873516"/>
    <lineage>
        <taxon>Bacteria</taxon>
        <taxon>Pseudomonadati</taxon>
        <taxon>Pseudomonadota</taxon>
        <taxon>Alphaproteobacteria</taxon>
        <taxon>Hyphomicrobiales</taxon>
        <taxon>Methylopilaceae</taxon>
        <taxon>Methylopila</taxon>
    </lineage>
</organism>
<feature type="transmembrane region" description="Helical" evidence="2">
    <location>
        <begin position="29"/>
        <end position="51"/>
    </location>
</feature>
<proteinExistence type="predicted"/>
<evidence type="ECO:0000256" key="1">
    <source>
        <dbReference type="SAM" id="MobiDB-lite"/>
    </source>
</evidence>
<keyword evidence="5" id="KW-1185">Reference proteome</keyword>
<keyword evidence="2" id="KW-0812">Transmembrane</keyword>
<feature type="region of interest" description="Disordered" evidence="1">
    <location>
        <begin position="97"/>
        <end position="117"/>
    </location>
</feature>
<protein>
    <submittedName>
        <fullName evidence="4">RT0821/Lpp0805 family surface protein</fullName>
    </submittedName>
</protein>
<dbReference type="Pfam" id="PF16998">
    <property type="entry name" value="17kDa_Anti_2"/>
    <property type="match status" value="1"/>
</dbReference>
<keyword evidence="2" id="KW-1133">Transmembrane helix</keyword>
<dbReference type="RefSeq" id="WP_378798423.1">
    <property type="nucleotide sequence ID" value="NZ_JBHUER010000004.1"/>
</dbReference>
<sequence>MRSLDQRQRAVPISTRAGLGPRATLRRNAAAALAIAAAFACAGCSVSYPLFGKDDDIPTGSIARSDAAAPQPAPADKVSRAPLAPIEGAASAAAPGAANPSAYAAPQPAGATSAAPPTLTPDDWSYARGALGLAMGAEAANASVPWANPDSGAYGSFTASSAPVIENGATCRPFAASHSAGGREQRLEGTACRTAAGHWEAVSIRASGGRAS</sequence>
<evidence type="ECO:0000313" key="4">
    <source>
        <dbReference type="EMBL" id="MFD1702803.1"/>
    </source>
</evidence>
<name>A0ABW4K6U9_9HYPH</name>
<dbReference type="EMBL" id="JBHUER010000004">
    <property type="protein sequence ID" value="MFD1702803.1"/>
    <property type="molecule type" value="Genomic_DNA"/>
</dbReference>